<keyword evidence="3" id="KW-1185">Reference proteome</keyword>
<proteinExistence type="predicted"/>
<evidence type="ECO:0000313" key="2">
    <source>
        <dbReference type="EMBL" id="ANH78494.1"/>
    </source>
</evidence>
<dbReference type="SUPFAM" id="SSF101960">
    <property type="entry name" value="Stabilizer of iron transporter SufD"/>
    <property type="match status" value="1"/>
</dbReference>
<dbReference type="InterPro" id="IPR000825">
    <property type="entry name" value="SUF_FeS_clus_asmbl_SufBD_core"/>
</dbReference>
<name>A0A1A9HWS7_9CHLA</name>
<feature type="domain" description="SUF system FeS cluster assembly SufBD core" evidence="1">
    <location>
        <begin position="165"/>
        <end position="395"/>
    </location>
</feature>
<evidence type="ECO:0000259" key="1">
    <source>
        <dbReference type="Pfam" id="PF01458"/>
    </source>
</evidence>
<protein>
    <submittedName>
        <fullName evidence="2">Iron-sulfur cluster assembly protein SufD</fullName>
    </submittedName>
</protein>
<reference evidence="2 3" key="1">
    <citation type="submission" date="2016-03" db="EMBL/GenBank/DDBJ databases">
        <title>Culture-independent genomics supports pathogen discovery for uncultivable bacteria within the genus Chlamydia.</title>
        <authorList>
            <person name="Taylor-Brown A."/>
            <person name="Bachmann N.L."/>
            <person name="Borel N."/>
            <person name="Polkinghorne A."/>
        </authorList>
    </citation>
    <scope>NUCLEOTIDE SEQUENCE [LARGE SCALE GENOMIC DNA]</scope>
    <source>
        <strain evidence="2 3">2742-308</strain>
    </source>
</reference>
<organism evidence="2 3">
    <name type="scientific">Candidatus Chlamydia sanziniae</name>
    <dbReference type="NCBI Taxonomy" id="1806891"/>
    <lineage>
        <taxon>Bacteria</taxon>
        <taxon>Pseudomonadati</taxon>
        <taxon>Chlamydiota</taxon>
        <taxon>Chlamydiia</taxon>
        <taxon>Chlamydiales</taxon>
        <taxon>Chlamydiaceae</taxon>
        <taxon>Chlamydia/Chlamydophila group</taxon>
        <taxon>Chlamydia</taxon>
    </lineage>
</organism>
<dbReference type="OrthoDB" id="9768262at2"/>
<dbReference type="GO" id="GO:0016226">
    <property type="term" value="P:iron-sulfur cluster assembly"/>
    <property type="evidence" value="ECO:0007669"/>
    <property type="project" value="InterPro"/>
</dbReference>
<dbReference type="KEGG" id="csaz:Cs308_0323"/>
<dbReference type="STRING" id="1806891.Cs308_0323"/>
<dbReference type="PANTHER" id="PTHR43575">
    <property type="entry name" value="PROTEIN ABCI7, CHLOROPLASTIC"/>
    <property type="match status" value="1"/>
</dbReference>
<evidence type="ECO:0000313" key="3">
    <source>
        <dbReference type="Proteomes" id="UP000078162"/>
    </source>
</evidence>
<dbReference type="RefSeq" id="WP_066481762.1">
    <property type="nucleotide sequence ID" value="NZ_CP014639.1"/>
</dbReference>
<dbReference type="EMBL" id="CP014639">
    <property type="protein sequence ID" value="ANH78494.1"/>
    <property type="molecule type" value="Genomic_DNA"/>
</dbReference>
<dbReference type="Pfam" id="PF01458">
    <property type="entry name" value="SUFBD_core"/>
    <property type="match status" value="1"/>
</dbReference>
<dbReference type="PANTHER" id="PTHR43575:SF1">
    <property type="entry name" value="PROTEIN ABCI7, CHLOROPLASTIC"/>
    <property type="match status" value="1"/>
</dbReference>
<sequence length="413" mass="45909">MIASIENFASIASGSVQHKAATLCYNTHGNQEPFKDIFVAFSWIQELSDHPDRYSLTTGGSELIKQHWLSHNHSLAFECILINGKYEPSLSQLPEGVFIYPIHEASVSFSTFMHHLDVDAHPLAFLNAVCSDDQGVVIYVPENVEVTEPIFVRHITFPVVSEPRVIFSPRIVIILAQGASAEVQVSHHTQLENGVSISHAIINGATELFVAEDAELSLWMAPRYLAKETLSWSHIATVKQEGKCKIIQNFLDAPHGYGFFDNTCYMVDQGAYAEILVAIQSPKKTWVKNLMRHDAEQTTSRQDIKSILYSGHFLFEGGIYISPCGELSDAYQKHSTLLLNSSAQVSTYPRLEILADNVKASHGATIGPLDPKQIFYMRSRGMTEVEAQGKLVEGFLAQGLSYGTFFDLARQNT</sequence>
<dbReference type="Proteomes" id="UP000078162">
    <property type="component" value="Chromosome"/>
</dbReference>
<dbReference type="AlphaFoldDB" id="A0A1A9HWS7"/>
<gene>
    <name evidence="2" type="ORF">Cs308_0323</name>
</gene>
<dbReference type="InterPro" id="IPR037284">
    <property type="entry name" value="SUF_FeS_clus_asmbl_SufBD_sf"/>
</dbReference>
<dbReference type="PATRIC" id="fig|1806891.3.peg.314"/>
<accession>A0A1A9HWS7</accession>
<dbReference type="InterPro" id="IPR055346">
    <property type="entry name" value="Fe-S_cluster_assembly_SufBD"/>
</dbReference>